<proteinExistence type="predicted"/>
<dbReference type="EMBL" id="MN740684">
    <property type="protein sequence ID" value="QHU07188.1"/>
    <property type="molecule type" value="Genomic_DNA"/>
</dbReference>
<reference evidence="1" key="1">
    <citation type="journal article" date="2020" name="Nature">
        <title>Giant virus diversity and host interactions through global metagenomics.</title>
        <authorList>
            <person name="Schulz F."/>
            <person name="Roux S."/>
            <person name="Paez-Espino D."/>
            <person name="Jungbluth S."/>
            <person name="Walsh D.A."/>
            <person name="Denef V.J."/>
            <person name="McMahon K.D."/>
            <person name="Konstantinidis K.T."/>
            <person name="Eloe-Fadrosh E.A."/>
            <person name="Kyrpides N.C."/>
            <person name="Woyke T."/>
        </authorList>
    </citation>
    <scope>NUCLEOTIDE SEQUENCE</scope>
    <source>
        <strain evidence="1">GVMAG-S-1040241-154</strain>
    </source>
</reference>
<accession>A0A6C0JTG1</accession>
<name>A0A6C0JTG1_9ZZZZ</name>
<evidence type="ECO:0000313" key="1">
    <source>
        <dbReference type="EMBL" id="QHU07188.1"/>
    </source>
</evidence>
<sequence length="58" mass="7125">MFSYIYYKCLNLCFTNENKDLCENLLDKKATLTIEEYIEKKKYLDNSMHYYSKLEEHV</sequence>
<protein>
    <submittedName>
        <fullName evidence="1">Uncharacterized protein</fullName>
    </submittedName>
</protein>
<dbReference type="AlphaFoldDB" id="A0A6C0JTG1"/>
<organism evidence="1">
    <name type="scientific">viral metagenome</name>
    <dbReference type="NCBI Taxonomy" id="1070528"/>
    <lineage>
        <taxon>unclassified sequences</taxon>
        <taxon>metagenomes</taxon>
        <taxon>organismal metagenomes</taxon>
    </lineage>
</organism>